<name>A0A972H1N6_9BACL</name>
<dbReference type="AlphaFoldDB" id="A0A972H1N6"/>
<sequence length="70" mass="7811">MLGGDQDALAASSSSHIKQTFEIEKGDTLWKIANQHAPKGQDVREYMYEIKLLNGLKSNLLQEGQLLQLP</sequence>
<comment type="caution">
    <text evidence="2">The sequence shown here is derived from an EMBL/GenBank/DDBJ whole genome shotgun (WGS) entry which is preliminary data.</text>
</comment>
<evidence type="ECO:0000313" key="2">
    <source>
        <dbReference type="EMBL" id="NOU96960.1"/>
    </source>
</evidence>
<dbReference type="EMBL" id="WHOD01000105">
    <property type="protein sequence ID" value="NOU96960.1"/>
    <property type="molecule type" value="Genomic_DNA"/>
</dbReference>
<protein>
    <submittedName>
        <fullName evidence="2">LysM peptidoglycan-binding domain-containing protein</fullName>
    </submittedName>
</protein>
<dbReference type="CDD" id="cd00118">
    <property type="entry name" value="LysM"/>
    <property type="match status" value="1"/>
</dbReference>
<dbReference type="PROSITE" id="PS51782">
    <property type="entry name" value="LYSM"/>
    <property type="match status" value="1"/>
</dbReference>
<feature type="domain" description="LysM" evidence="1">
    <location>
        <begin position="19"/>
        <end position="69"/>
    </location>
</feature>
<proteinExistence type="predicted"/>
<dbReference type="SMART" id="SM00257">
    <property type="entry name" value="LysM"/>
    <property type="match status" value="1"/>
</dbReference>
<dbReference type="Gene3D" id="3.10.350.10">
    <property type="entry name" value="LysM domain"/>
    <property type="match status" value="1"/>
</dbReference>
<dbReference type="InterPro" id="IPR018392">
    <property type="entry name" value="LysM"/>
</dbReference>
<gene>
    <name evidence="2" type="ORF">GC093_27595</name>
</gene>
<reference evidence="2" key="1">
    <citation type="submission" date="2019-10" db="EMBL/GenBank/DDBJ databases">
        <title>Description of Paenibacillus glebae sp. nov.</title>
        <authorList>
            <person name="Carlier A."/>
            <person name="Qi S."/>
        </authorList>
    </citation>
    <scope>NUCLEOTIDE SEQUENCE</scope>
    <source>
        <strain evidence="2">LMG 31456</strain>
    </source>
</reference>
<dbReference type="Pfam" id="PF01476">
    <property type="entry name" value="LysM"/>
    <property type="match status" value="1"/>
</dbReference>
<dbReference type="SUPFAM" id="SSF54106">
    <property type="entry name" value="LysM domain"/>
    <property type="match status" value="1"/>
</dbReference>
<keyword evidence="3" id="KW-1185">Reference proteome</keyword>
<dbReference type="Proteomes" id="UP000641588">
    <property type="component" value="Unassembled WGS sequence"/>
</dbReference>
<dbReference type="InterPro" id="IPR036779">
    <property type="entry name" value="LysM_dom_sf"/>
</dbReference>
<organism evidence="2 3">
    <name type="scientific">Paenibacillus foliorum</name>
    <dbReference type="NCBI Taxonomy" id="2654974"/>
    <lineage>
        <taxon>Bacteria</taxon>
        <taxon>Bacillati</taxon>
        <taxon>Bacillota</taxon>
        <taxon>Bacilli</taxon>
        <taxon>Bacillales</taxon>
        <taxon>Paenibacillaceae</taxon>
        <taxon>Paenibacillus</taxon>
    </lineage>
</organism>
<accession>A0A972H1N6</accession>
<evidence type="ECO:0000313" key="3">
    <source>
        <dbReference type="Proteomes" id="UP000641588"/>
    </source>
</evidence>
<evidence type="ECO:0000259" key="1">
    <source>
        <dbReference type="PROSITE" id="PS51782"/>
    </source>
</evidence>